<dbReference type="PANTHER" id="PTHR12066:SF0">
    <property type="entry name" value="TELOMERASE REVERSE TRANSCRIPTASE"/>
    <property type="match status" value="1"/>
</dbReference>
<protein>
    <recommendedName>
        <fullName evidence="1">Telomerase reverse transcriptase</fullName>
        <ecNumber evidence="1">2.7.7.49</ecNumber>
    </recommendedName>
    <alternativeName>
        <fullName evidence="1">Telomerase catalytic subunit</fullName>
    </alternativeName>
</protein>
<dbReference type="AlphaFoldDB" id="G0NUX0"/>
<dbReference type="EC" id="2.7.7.49" evidence="1"/>
<dbReference type="eggNOG" id="KOG1005">
    <property type="taxonomic scope" value="Eukaryota"/>
</dbReference>
<dbReference type="GO" id="GO:0000333">
    <property type="term" value="C:telomerase catalytic core complex"/>
    <property type="evidence" value="ECO:0007669"/>
    <property type="project" value="TreeGrafter"/>
</dbReference>
<dbReference type="SUPFAM" id="SSF56672">
    <property type="entry name" value="DNA/RNA polymerases"/>
    <property type="match status" value="1"/>
</dbReference>
<evidence type="ECO:0000259" key="2">
    <source>
        <dbReference type="PROSITE" id="PS50878"/>
    </source>
</evidence>
<keyword evidence="1" id="KW-0548">Nucleotidyltransferase</keyword>
<dbReference type="GO" id="GO:0003720">
    <property type="term" value="F:telomerase activity"/>
    <property type="evidence" value="ECO:0007669"/>
    <property type="project" value="InterPro"/>
</dbReference>
<feature type="domain" description="Reverse transcriptase" evidence="2">
    <location>
        <begin position="142"/>
        <end position="432"/>
    </location>
</feature>
<dbReference type="PROSITE" id="PS50878">
    <property type="entry name" value="RT_POL"/>
    <property type="match status" value="1"/>
</dbReference>
<sequence>MEEHDIRKTINRIFIIFDLKTHIGPTNCENILEWVTKTLINSNFQKLPDFVYKEVPIAKSFRAKKVMQSMDPHSKRRIQTQIINNLKAGLCWWTIISLRQVLVPVRVAVGFQNCWKHGFVKIFNREMKDFKERYKVQRLIDEHSIKTASRSGENILKFLVVNNKLRPIVRPVTENSNETIKKKMNWKKVNSLLSWCLESNGITRQTIESSCQVVSNFLKKNSESENLFVYTADITKCFAHIGHQLSLEIIQELLKKERVLWVTCAKGKDERGFTKLFYCSADSKEQLSERVKKKMASKHVTDYTEQYTDKYSTTWLLSILESLLSSYYYKRGPTYFRIGNGVPQGHPLSSLLALMYLADFERKYWNKEKKDPRITYCRYEDDYIFLTTQKEIFEQMIKPLLTGDNTHKLKANMDKSKASEDRRELEWCGVQMDLKEGKFSRRRLCKDGVRKRFFIKL</sequence>
<keyword evidence="1" id="KW-0539">Nucleus</keyword>
<dbReference type="GO" id="GO:0000781">
    <property type="term" value="C:chromosome, telomeric region"/>
    <property type="evidence" value="ECO:0007669"/>
    <property type="project" value="UniProtKB-SubCell"/>
</dbReference>
<dbReference type="HOGENOM" id="CLU_537751_0_0_1"/>
<keyword evidence="1" id="KW-0479">Metal-binding</keyword>
<dbReference type="InterPro" id="IPR003545">
    <property type="entry name" value="Telomerase_RT"/>
</dbReference>
<comment type="catalytic activity">
    <reaction evidence="1">
        <text>DNA(n) + a 2'-deoxyribonucleoside 5'-triphosphate = DNA(n+1) + diphosphate</text>
        <dbReference type="Rhea" id="RHEA:22508"/>
        <dbReference type="Rhea" id="RHEA-COMP:17339"/>
        <dbReference type="Rhea" id="RHEA-COMP:17340"/>
        <dbReference type="ChEBI" id="CHEBI:33019"/>
        <dbReference type="ChEBI" id="CHEBI:61560"/>
        <dbReference type="ChEBI" id="CHEBI:173112"/>
        <dbReference type="EC" id="2.7.7.49"/>
    </reaction>
</comment>
<evidence type="ECO:0000313" key="4">
    <source>
        <dbReference type="Proteomes" id="UP000008068"/>
    </source>
</evidence>
<keyword evidence="1" id="KW-0695">RNA-directed DNA polymerase</keyword>
<dbReference type="PANTHER" id="PTHR12066">
    <property type="entry name" value="TELOMERASE REVERSE TRANSCRIPTASE"/>
    <property type="match status" value="1"/>
</dbReference>
<evidence type="ECO:0000313" key="3">
    <source>
        <dbReference type="EMBL" id="EGT37981.1"/>
    </source>
</evidence>
<dbReference type="GO" id="GO:0007004">
    <property type="term" value="P:telomere maintenance via telomerase"/>
    <property type="evidence" value="ECO:0007669"/>
    <property type="project" value="EnsemblMetazoa"/>
</dbReference>
<dbReference type="GO" id="GO:0070034">
    <property type="term" value="F:telomerase RNA binding"/>
    <property type="evidence" value="ECO:0007669"/>
    <property type="project" value="TreeGrafter"/>
</dbReference>
<comment type="function">
    <text evidence="1">Telomerase is a ribonucleoprotein enzyme essential for the replication of chromosome termini in most eukaryotes. It elongates telomeres. It is a reverse transcriptase that adds simple sequence repeats to chromosome ends by copying a template sequence within the RNA component of the enzyme.</text>
</comment>
<keyword evidence="1" id="KW-0779">Telomere</keyword>
<dbReference type="OMA" id="NLAHMYL"/>
<dbReference type="EMBL" id="GL379952">
    <property type="protein sequence ID" value="EGT37981.1"/>
    <property type="molecule type" value="Genomic_DNA"/>
</dbReference>
<comment type="similarity">
    <text evidence="1">Belongs to the reverse transcriptase family. Telomerase subfamily.</text>
</comment>
<comment type="subcellular location">
    <subcellularLocation>
        <location evidence="1">Nucleus</location>
    </subcellularLocation>
    <subcellularLocation>
        <location evidence="1">Chromosome</location>
        <location evidence="1">Telomere</location>
    </subcellularLocation>
</comment>
<keyword evidence="1" id="KW-0460">Magnesium</keyword>
<organism evidence="4">
    <name type="scientific">Caenorhabditis brenneri</name>
    <name type="common">Nematode worm</name>
    <dbReference type="NCBI Taxonomy" id="135651"/>
    <lineage>
        <taxon>Eukaryota</taxon>
        <taxon>Metazoa</taxon>
        <taxon>Ecdysozoa</taxon>
        <taxon>Nematoda</taxon>
        <taxon>Chromadorea</taxon>
        <taxon>Rhabditida</taxon>
        <taxon>Rhabditina</taxon>
        <taxon>Rhabditomorpha</taxon>
        <taxon>Rhabditoidea</taxon>
        <taxon>Rhabditidae</taxon>
        <taxon>Peloderinae</taxon>
        <taxon>Caenorhabditis</taxon>
    </lineage>
</organism>
<proteinExistence type="inferred from homology"/>
<dbReference type="InterPro" id="IPR043502">
    <property type="entry name" value="DNA/RNA_pol_sf"/>
</dbReference>
<reference evidence="4" key="1">
    <citation type="submission" date="2011-07" db="EMBL/GenBank/DDBJ databases">
        <authorList>
            <consortium name="Caenorhabditis brenneri Sequencing and Analysis Consortium"/>
            <person name="Wilson R.K."/>
        </authorList>
    </citation>
    <scope>NUCLEOTIDE SEQUENCE [LARGE SCALE GENOMIC DNA]</scope>
    <source>
        <strain evidence="4">PB2801</strain>
    </source>
</reference>
<dbReference type="InterPro" id="IPR000477">
    <property type="entry name" value="RT_dom"/>
</dbReference>
<keyword evidence="1" id="KW-0808">Transferase</keyword>
<dbReference type="STRING" id="135651.G0NUX0"/>
<dbReference type="InParanoid" id="G0NUX0"/>
<gene>
    <name evidence="3" type="ORF">CAEBREN_03305</name>
</gene>
<dbReference type="Proteomes" id="UP000008068">
    <property type="component" value="Unassembled WGS sequence"/>
</dbReference>
<keyword evidence="1" id="KW-0158">Chromosome</keyword>
<dbReference type="PRINTS" id="PR01365">
    <property type="entry name" value="TELOMERASERT"/>
</dbReference>
<dbReference type="GO" id="GO:0046872">
    <property type="term" value="F:metal ion binding"/>
    <property type="evidence" value="ECO:0007669"/>
    <property type="project" value="UniProtKB-KW"/>
</dbReference>
<dbReference type="GO" id="GO:0042162">
    <property type="term" value="F:telomeric DNA binding"/>
    <property type="evidence" value="ECO:0007669"/>
    <property type="project" value="TreeGrafter"/>
</dbReference>
<dbReference type="OrthoDB" id="289721at2759"/>
<accession>G0NUX0</accession>
<dbReference type="CDD" id="cd01648">
    <property type="entry name" value="TERT"/>
    <property type="match status" value="1"/>
</dbReference>
<dbReference type="Pfam" id="PF00078">
    <property type="entry name" value="RVT_1"/>
    <property type="match status" value="1"/>
</dbReference>
<keyword evidence="4" id="KW-1185">Reference proteome</keyword>
<name>G0NUX0_CAEBE</name>
<evidence type="ECO:0000256" key="1">
    <source>
        <dbReference type="RuleBase" id="RU365061"/>
    </source>
</evidence>